<comment type="caution">
    <text evidence="4">The sequence shown here is derived from an EMBL/GenBank/DDBJ whole genome shotgun (WGS) entry which is preliminary data.</text>
</comment>
<organism evidence="4 5">
    <name type="scientific">Boletus reticuloceps</name>
    <dbReference type="NCBI Taxonomy" id="495285"/>
    <lineage>
        <taxon>Eukaryota</taxon>
        <taxon>Fungi</taxon>
        <taxon>Dikarya</taxon>
        <taxon>Basidiomycota</taxon>
        <taxon>Agaricomycotina</taxon>
        <taxon>Agaricomycetes</taxon>
        <taxon>Agaricomycetidae</taxon>
        <taxon>Boletales</taxon>
        <taxon>Boletineae</taxon>
        <taxon>Boletaceae</taxon>
        <taxon>Boletoideae</taxon>
        <taxon>Boletus</taxon>
    </lineage>
</organism>
<evidence type="ECO:0000313" key="5">
    <source>
        <dbReference type="Proteomes" id="UP000683000"/>
    </source>
</evidence>
<keyword evidence="1" id="KW-0175">Coiled coil</keyword>
<keyword evidence="3" id="KW-1133">Transmembrane helix</keyword>
<keyword evidence="5" id="KW-1185">Reference proteome</keyword>
<feature type="transmembrane region" description="Helical" evidence="3">
    <location>
        <begin position="90"/>
        <end position="109"/>
    </location>
</feature>
<evidence type="ECO:0000313" key="4">
    <source>
        <dbReference type="EMBL" id="KAG6379219.1"/>
    </source>
</evidence>
<keyword evidence="3" id="KW-0812">Transmembrane</keyword>
<reference evidence="4" key="1">
    <citation type="submission" date="2021-03" db="EMBL/GenBank/DDBJ databases">
        <title>Evolutionary innovations through gain and loss of genes in the ectomycorrhizal Boletales.</title>
        <authorList>
            <person name="Wu G."/>
            <person name="Miyauchi S."/>
            <person name="Morin E."/>
            <person name="Yang Z.-L."/>
            <person name="Xu J."/>
            <person name="Martin F.M."/>
        </authorList>
    </citation>
    <scope>NUCLEOTIDE SEQUENCE</scope>
    <source>
        <strain evidence="4">BR01</strain>
    </source>
</reference>
<feature type="region of interest" description="Disordered" evidence="2">
    <location>
        <begin position="56"/>
        <end position="75"/>
    </location>
</feature>
<gene>
    <name evidence="4" type="ORF">JVT61DRAFT_11667</name>
</gene>
<name>A0A8I2YU21_9AGAM</name>
<feature type="coiled-coil region" evidence="1">
    <location>
        <begin position="133"/>
        <end position="160"/>
    </location>
</feature>
<dbReference type="OrthoDB" id="2663434at2759"/>
<evidence type="ECO:0000256" key="3">
    <source>
        <dbReference type="SAM" id="Phobius"/>
    </source>
</evidence>
<proteinExistence type="predicted"/>
<accession>A0A8I2YU21</accession>
<keyword evidence="3" id="KW-0472">Membrane</keyword>
<dbReference type="AlphaFoldDB" id="A0A8I2YU21"/>
<dbReference type="Proteomes" id="UP000683000">
    <property type="component" value="Unassembled WGS sequence"/>
</dbReference>
<feature type="region of interest" description="Disordered" evidence="2">
    <location>
        <begin position="446"/>
        <end position="467"/>
    </location>
</feature>
<dbReference type="EMBL" id="JAGFBS010000005">
    <property type="protein sequence ID" value="KAG6379219.1"/>
    <property type="molecule type" value="Genomic_DNA"/>
</dbReference>
<evidence type="ECO:0000256" key="2">
    <source>
        <dbReference type="SAM" id="MobiDB-lite"/>
    </source>
</evidence>
<evidence type="ECO:0000256" key="1">
    <source>
        <dbReference type="SAM" id="Coils"/>
    </source>
</evidence>
<feature type="region of interest" description="Disordered" evidence="2">
    <location>
        <begin position="373"/>
        <end position="411"/>
    </location>
</feature>
<sequence length="644" mass="70156">MAASCHDVMPSSASAFASVMRHRVGLLQMPSSRDVDQVLVASPGVESTTLVDMHDASSSLSPAVSSSDGDSSDVASQDVPMLNMAQRETVSFVLLYQLIATLPFLIVAITSDVVSLKNRVTAVEAASVHGQETEAVARQVNELRERVACQEDRIASLERSQRAETESHKKTIQELTTKLGEMKVEDEKKQKICDDALENLRRSVKNLQQSVACQAARITGIKADAARKIALLQSELAGVRTGLAMIKMLAMPASASHVAKETRKAQILANIAQRMEDVEMAEEIEKLCPLPPVVVPSAGCVTGHDTPVISISSGGSPVMLSAYVSKEETMVNNSKIIREPLSTVHANVSRRGADKMPAKRDGKENKPCKCSTMTLDDTKTFQPGAGRSPDVRDKPHTASPRKVQPSVGLSSEISALPKRRWSMLPTPRGSRSSVWRSMVLSMEVHPAKAVRPPRGSGTRTKRPKTVECPPVARSRALLESPLPSAIVEKEPPAVLPASSSLAALDVALKAMQDWDDLFAPMPELNCSSDDLSFSETYSIPIKARRNRDKDDSIYVLPKPSNMDIKPSRSPPKSTLATNEIPTALEEALQMLRRDILGLNFPHVDLSFSATTPINQKARPYSDRESIYVSPVRQLSVKPSRRLYR</sequence>
<protein>
    <submittedName>
        <fullName evidence="4">Uncharacterized protein</fullName>
    </submittedName>
</protein>